<name>A0A7T8HHA1_CALRO</name>
<evidence type="ECO:0000313" key="2">
    <source>
        <dbReference type="EMBL" id="QQP49897.1"/>
    </source>
</evidence>
<gene>
    <name evidence="2" type="ORF">FKW44_010719</name>
</gene>
<reference evidence="3" key="1">
    <citation type="submission" date="2021-01" db="EMBL/GenBank/DDBJ databases">
        <title>Caligus Genome Assembly.</title>
        <authorList>
            <person name="Gallardo-Escarate C."/>
        </authorList>
    </citation>
    <scope>NUCLEOTIDE SEQUENCE [LARGE SCALE GENOMIC DNA]</scope>
</reference>
<feature type="non-terminal residue" evidence="2">
    <location>
        <position position="1"/>
    </location>
</feature>
<feature type="region of interest" description="Disordered" evidence="1">
    <location>
        <begin position="1"/>
        <end position="27"/>
    </location>
</feature>
<sequence length="113" mass="13245">EEEHRVESEDDEDDIIIPVEEEEDEEDILVEKDDEAEKDSIQDLEELGVLQKHLGKRKLTCISEEENFVEPEVTVHDETKGIRRSGRCSSEPEFSSLEATRAPFERQKTWHRH</sequence>
<feature type="compositionally biased region" description="Acidic residues" evidence="1">
    <location>
        <begin position="8"/>
        <end position="27"/>
    </location>
</feature>
<evidence type="ECO:0000313" key="3">
    <source>
        <dbReference type="Proteomes" id="UP000595437"/>
    </source>
</evidence>
<dbReference type="AlphaFoldDB" id="A0A7T8HHA1"/>
<protein>
    <submittedName>
        <fullName evidence="2">Uncharacterized protein</fullName>
    </submittedName>
</protein>
<dbReference type="EMBL" id="CP045896">
    <property type="protein sequence ID" value="QQP49897.1"/>
    <property type="molecule type" value="Genomic_DNA"/>
</dbReference>
<feature type="compositionally biased region" description="Basic and acidic residues" evidence="1">
    <location>
        <begin position="103"/>
        <end position="113"/>
    </location>
</feature>
<feature type="region of interest" description="Disordered" evidence="1">
    <location>
        <begin position="80"/>
        <end position="113"/>
    </location>
</feature>
<proteinExistence type="predicted"/>
<organism evidence="2 3">
    <name type="scientific">Caligus rogercresseyi</name>
    <name type="common">Sea louse</name>
    <dbReference type="NCBI Taxonomy" id="217165"/>
    <lineage>
        <taxon>Eukaryota</taxon>
        <taxon>Metazoa</taxon>
        <taxon>Ecdysozoa</taxon>
        <taxon>Arthropoda</taxon>
        <taxon>Crustacea</taxon>
        <taxon>Multicrustacea</taxon>
        <taxon>Hexanauplia</taxon>
        <taxon>Copepoda</taxon>
        <taxon>Siphonostomatoida</taxon>
        <taxon>Caligidae</taxon>
        <taxon>Caligus</taxon>
    </lineage>
</organism>
<evidence type="ECO:0000256" key="1">
    <source>
        <dbReference type="SAM" id="MobiDB-lite"/>
    </source>
</evidence>
<keyword evidence="3" id="KW-1185">Reference proteome</keyword>
<dbReference type="Proteomes" id="UP000595437">
    <property type="component" value="Chromosome 7"/>
</dbReference>
<accession>A0A7T8HHA1</accession>